<name>N1Q2T3_DOTSN</name>
<dbReference type="Pfam" id="PF00010">
    <property type="entry name" value="HLH"/>
    <property type="match status" value="1"/>
</dbReference>
<keyword evidence="4" id="KW-1185">Reference proteome</keyword>
<feature type="domain" description="BHLH" evidence="2">
    <location>
        <begin position="145"/>
        <end position="225"/>
    </location>
</feature>
<dbReference type="AlphaFoldDB" id="N1Q2T3"/>
<accession>N1Q2T3</accession>
<proteinExistence type="predicted"/>
<dbReference type="HOGENOM" id="CLU_1073721_0_0_1"/>
<dbReference type="PROSITE" id="PS50888">
    <property type="entry name" value="BHLH"/>
    <property type="match status" value="1"/>
</dbReference>
<protein>
    <recommendedName>
        <fullName evidence="2">BHLH domain-containing protein</fullName>
    </recommendedName>
</protein>
<dbReference type="Proteomes" id="UP000016933">
    <property type="component" value="Unassembled WGS sequence"/>
</dbReference>
<dbReference type="GO" id="GO:0046983">
    <property type="term" value="F:protein dimerization activity"/>
    <property type="evidence" value="ECO:0007669"/>
    <property type="project" value="InterPro"/>
</dbReference>
<dbReference type="Gene3D" id="4.10.280.10">
    <property type="entry name" value="Helix-loop-helix DNA-binding domain"/>
    <property type="match status" value="1"/>
</dbReference>
<gene>
    <name evidence="3" type="ORF">DOTSEDRAFT_68352</name>
</gene>
<feature type="region of interest" description="Disordered" evidence="1">
    <location>
        <begin position="92"/>
        <end position="151"/>
    </location>
</feature>
<feature type="region of interest" description="Disordered" evidence="1">
    <location>
        <begin position="191"/>
        <end position="210"/>
    </location>
</feature>
<dbReference type="OrthoDB" id="4778783at2759"/>
<dbReference type="OMA" id="PCKRQSK"/>
<feature type="compositionally biased region" description="Low complexity" evidence="1">
    <location>
        <begin position="122"/>
        <end position="139"/>
    </location>
</feature>
<sequence>MDVYIDTSTLSMDTHLFPSAFGNAEYLHSDDSHVELMHSLHGTWNPGPTFNQEMYYGDMNSYGPLMLYDAHMSCGINVAPNYQIEPSHAVERRLPTSNGQKRKSQSSSDAVASKRQKHSARQRSSVSGSSSPRSTNSDSTNPTAPSSRAHYAVEKRYRATLNDRYATLARLVSRAETQKICRIENKQWEVPSKLDSSGSSSNNGPCKRQSKTTTLSVAIDTIALLDRGCMRKVKELQSLRSRLDSIASSVSADCDCDNE</sequence>
<evidence type="ECO:0000259" key="2">
    <source>
        <dbReference type="PROSITE" id="PS50888"/>
    </source>
</evidence>
<feature type="compositionally biased region" description="Polar residues" evidence="1">
    <location>
        <begin position="95"/>
        <end position="110"/>
    </location>
</feature>
<organism evidence="3 4">
    <name type="scientific">Dothistroma septosporum (strain NZE10 / CBS 128990)</name>
    <name type="common">Red band needle blight fungus</name>
    <name type="synonym">Mycosphaerella pini</name>
    <dbReference type="NCBI Taxonomy" id="675120"/>
    <lineage>
        <taxon>Eukaryota</taxon>
        <taxon>Fungi</taxon>
        <taxon>Dikarya</taxon>
        <taxon>Ascomycota</taxon>
        <taxon>Pezizomycotina</taxon>
        <taxon>Dothideomycetes</taxon>
        <taxon>Dothideomycetidae</taxon>
        <taxon>Mycosphaerellales</taxon>
        <taxon>Mycosphaerellaceae</taxon>
        <taxon>Dothistroma</taxon>
    </lineage>
</organism>
<dbReference type="InterPro" id="IPR011598">
    <property type="entry name" value="bHLH_dom"/>
</dbReference>
<dbReference type="eggNOG" id="ENOG502RGPM">
    <property type="taxonomic scope" value="Eukaryota"/>
</dbReference>
<dbReference type="InterPro" id="IPR036638">
    <property type="entry name" value="HLH_DNA-bd_sf"/>
</dbReference>
<reference evidence="3 4" key="2">
    <citation type="journal article" date="2012" name="PLoS Pathog.">
        <title>Diverse lifestyles and strategies of plant pathogenesis encoded in the genomes of eighteen Dothideomycetes fungi.</title>
        <authorList>
            <person name="Ohm R.A."/>
            <person name="Feau N."/>
            <person name="Henrissat B."/>
            <person name="Schoch C.L."/>
            <person name="Horwitz B.A."/>
            <person name="Barry K.W."/>
            <person name="Condon B.J."/>
            <person name="Copeland A.C."/>
            <person name="Dhillon B."/>
            <person name="Glaser F."/>
            <person name="Hesse C.N."/>
            <person name="Kosti I."/>
            <person name="LaButti K."/>
            <person name="Lindquist E.A."/>
            <person name="Lucas S."/>
            <person name="Salamov A.A."/>
            <person name="Bradshaw R.E."/>
            <person name="Ciuffetti L."/>
            <person name="Hamelin R.C."/>
            <person name="Kema G.H.J."/>
            <person name="Lawrence C."/>
            <person name="Scott J.A."/>
            <person name="Spatafora J.W."/>
            <person name="Turgeon B.G."/>
            <person name="de Wit P.J.G.M."/>
            <person name="Zhong S."/>
            <person name="Goodwin S.B."/>
            <person name="Grigoriev I.V."/>
        </authorList>
    </citation>
    <scope>NUCLEOTIDE SEQUENCE [LARGE SCALE GENOMIC DNA]</scope>
    <source>
        <strain evidence="4">NZE10 / CBS 128990</strain>
    </source>
</reference>
<evidence type="ECO:0000313" key="3">
    <source>
        <dbReference type="EMBL" id="EME49543.1"/>
    </source>
</evidence>
<reference evidence="4" key="1">
    <citation type="journal article" date="2012" name="PLoS Genet.">
        <title>The genomes of the fungal plant pathogens Cladosporium fulvum and Dothistroma septosporum reveal adaptation to different hosts and lifestyles but also signatures of common ancestry.</title>
        <authorList>
            <person name="de Wit P.J.G.M."/>
            <person name="van der Burgt A."/>
            <person name="Oekmen B."/>
            <person name="Stergiopoulos I."/>
            <person name="Abd-Elsalam K.A."/>
            <person name="Aerts A.L."/>
            <person name="Bahkali A.H."/>
            <person name="Beenen H.G."/>
            <person name="Chettri P."/>
            <person name="Cox M.P."/>
            <person name="Datema E."/>
            <person name="de Vries R.P."/>
            <person name="Dhillon B."/>
            <person name="Ganley A.R."/>
            <person name="Griffiths S.A."/>
            <person name="Guo Y."/>
            <person name="Hamelin R.C."/>
            <person name="Henrissat B."/>
            <person name="Kabir M.S."/>
            <person name="Jashni M.K."/>
            <person name="Kema G."/>
            <person name="Klaubauf S."/>
            <person name="Lapidus A."/>
            <person name="Levasseur A."/>
            <person name="Lindquist E."/>
            <person name="Mehrabi R."/>
            <person name="Ohm R.A."/>
            <person name="Owen T.J."/>
            <person name="Salamov A."/>
            <person name="Schwelm A."/>
            <person name="Schijlen E."/>
            <person name="Sun H."/>
            <person name="van den Burg H.A."/>
            <person name="van Ham R.C.H.J."/>
            <person name="Zhang S."/>
            <person name="Goodwin S.B."/>
            <person name="Grigoriev I.V."/>
            <person name="Collemare J."/>
            <person name="Bradshaw R.E."/>
        </authorList>
    </citation>
    <scope>NUCLEOTIDE SEQUENCE [LARGE SCALE GENOMIC DNA]</scope>
    <source>
        <strain evidence="4">NZE10 / CBS 128990</strain>
    </source>
</reference>
<evidence type="ECO:0000313" key="4">
    <source>
        <dbReference type="Proteomes" id="UP000016933"/>
    </source>
</evidence>
<dbReference type="EMBL" id="KB446535">
    <property type="protein sequence ID" value="EME49543.1"/>
    <property type="molecule type" value="Genomic_DNA"/>
</dbReference>
<dbReference type="SUPFAM" id="SSF47459">
    <property type="entry name" value="HLH, helix-loop-helix DNA-binding domain"/>
    <property type="match status" value="1"/>
</dbReference>
<evidence type="ECO:0000256" key="1">
    <source>
        <dbReference type="SAM" id="MobiDB-lite"/>
    </source>
</evidence>